<evidence type="ECO:0000313" key="3">
    <source>
        <dbReference type="EMBL" id="MEE6260934.1"/>
    </source>
</evidence>
<dbReference type="RefSeq" id="WP_331216043.1">
    <property type="nucleotide sequence ID" value="NZ_JAZGQK010000017.1"/>
</dbReference>
<name>A0ABU7RXI9_9ACTN</name>
<dbReference type="Proteomes" id="UP001332243">
    <property type="component" value="Unassembled WGS sequence"/>
</dbReference>
<comment type="caution">
    <text evidence="3">The sequence shown here is derived from an EMBL/GenBank/DDBJ whole genome shotgun (WGS) entry which is preliminary data.</text>
</comment>
<dbReference type="EMBL" id="JAZGQK010000017">
    <property type="protein sequence ID" value="MEE6260934.1"/>
    <property type="molecule type" value="Genomic_DNA"/>
</dbReference>
<dbReference type="PROSITE" id="PS00455">
    <property type="entry name" value="AMP_BINDING"/>
    <property type="match status" value="1"/>
</dbReference>
<feature type="domain" description="AMP-dependent synthetase/ligase" evidence="2">
    <location>
        <begin position="37"/>
        <end position="353"/>
    </location>
</feature>
<sequence length="478" mass="49763">MIPLPSPGARLVDAATGESLHGPRLDAALDTVVRALDAVPPGVVACLVGNELPSVLRYLGALRARRPVVLWGAGIAAGPVEELAERFAPAAVLGLAAAPAPGRAGPSAAQRPPGAPPGYRTVESEPLGPAWIRRTTPETRPHPDLGLLLGTSGSTGRPRLVRLSTAAVLANADAIVTTLGIGAGDVAITTLPLFYSYGLSVLHSHLRAGATVVLDRRGVLDGGFWDSVDRYGVTSLAGVPHTFELLARKPWTPDRSPRVRTLTTSGGRLSVGLVTRFGAAMAEHDGRLYVMYGQTEAGPRICVLPPERLPEKAGSVGPPIPGVRLDIDPDRAADPTGRTGEVLVHGPGVMMGYAETATDLGRGDDLGGTLRTGDTGQLDDDGYLWLSGRAGRIGKAFGVRVNLDAVEHLVAEITVAAAVPDGDRVLVLCERADRSQLAAVVAAVTQRFGLHRLGVSARAVDGLPRHPNGKVDYRSLTG</sequence>
<dbReference type="SUPFAM" id="SSF56801">
    <property type="entry name" value="Acetyl-CoA synthetase-like"/>
    <property type="match status" value="1"/>
</dbReference>
<gene>
    <name evidence="3" type="ORF">V1633_20830</name>
</gene>
<dbReference type="Gene3D" id="3.40.50.12780">
    <property type="entry name" value="N-terminal domain of ligase-like"/>
    <property type="match status" value="1"/>
</dbReference>
<feature type="compositionally biased region" description="Low complexity" evidence="1">
    <location>
        <begin position="102"/>
        <end position="112"/>
    </location>
</feature>
<evidence type="ECO:0000256" key="1">
    <source>
        <dbReference type="SAM" id="MobiDB-lite"/>
    </source>
</evidence>
<organism evidence="3 4">
    <name type="scientific">Plantactinospora sonchi</name>
    <dbReference type="NCBI Taxonomy" id="1544735"/>
    <lineage>
        <taxon>Bacteria</taxon>
        <taxon>Bacillati</taxon>
        <taxon>Actinomycetota</taxon>
        <taxon>Actinomycetes</taxon>
        <taxon>Micromonosporales</taxon>
        <taxon>Micromonosporaceae</taxon>
        <taxon>Plantactinospora</taxon>
    </lineage>
</organism>
<feature type="region of interest" description="Disordered" evidence="1">
    <location>
        <begin position="102"/>
        <end position="127"/>
    </location>
</feature>
<dbReference type="Pfam" id="PF00501">
    <property type="entry name" value="AMP-binding"/>
    <property type="match status" value="1"/>
</dbReference>
<reference evidence="3 4" key="1">
    <citation type="submission" date="2024-01" db="EMBL/GenBank/DDBJ databases">
        <title>Genome insights into Plantactinospora sonchi sp. nov.</title>
        <authorList>
            <person name="Wang L."/>
        </authorList>
    </citation>
    <scope>NUCLEOTIDE SEQUENCE [LARGE SCALE GENOMIC DNA]</scope>
    <source>
        <strain evidence="3 4">NEAU-QY2</strain>
    </source>
</reference>
<dbReference type="PANTHER" id="PTHR43201:SF32">
    <property type="entry name" value="2-SUCCINYLBENZOATE--COA LIGASE, CHLOROPLASTIC_PEROXISOMAL"/>
    <property type="match status" value="1"/>
</dbReference>
<dbReference type="InterPro" id="IPR020845">
    <property type="entry name" value="AMP-binding_CS"/>
</dbReference>
<proteinExistence type="predicted"/>
<protein>
    <submittedName>
        <fullName evidence="3">AMP-binding protein</fullName>
    </submittedName>
</protein>
<dbReference type="InterPro" id="IPR042099">
    <property type="entry name" value="ANL_N_sf"/>
</dbReference>
<keyword evidence="4" id="KW-1185">Reference proteome</keyword>
<evidence type="ECO:0000259" key="2">
    <source>
        <dbReference type="Pfam" id="PF00501"/>
    </source>
</evidence>
<accession>A0ABU7RXI9</accession>
<evidence type="ECO:0000313" key="4">
    <source>
        <dbReference type="Proteomes" id="UP001332243"/>
    </source>
</evidence>
<dbReference type="PANTHER" id="PTHR43201">
    <property type="entry name" value="ACYL-COA SYNTHETASE"/>
    <property type="match status" value="1"/>
</dbReference>
<dbReference type="InterPro" id="IPR000873">
    <property type="entry name" value="AMP-dep_synth/lig_dom"/>
</dbReference>